<dbReference type="Gene3D" id="3.20.20.100">
    <property type="entry name" value="NADP-dependent oxidoreductase domain"/>
    <property type="match status" value="2"/>
</dbReference>
<sequence length="261" mass="27732">MGTGAWAWGDSLFWGYNPAEDASLEEVFNLAVSSGNGFFDTAELYGLGRSESLLSTFAGRLPPGQREGVSVATKFAPLPWKTTRGDVVRAAEASVARLGGRPIQLSLLYRPALTSGLKSVCDSLGVQTIAYSPLCLGLLTGKYGPGNYPKGPRRKLAEKLFDDPKSDKLFATMREVGLNHGTSSLSQVAINWTIAKGFCAIPGARTLGQARSNIGALGWEMDEGEVRALDEAAGGVGTLVEPGKSPFPKVDRDTGLRMFDS</sequence>
<evidence type="ECO:0000313" key="3">
    <source>
        <dbReference type="EMBL" id="GMH65093.1"/>
    </source>
</evidence>
<dbReference type="AlphaFoldDB" id="A0A9W7A9H1"/>
<dbReference type="EMBL" id="BRXZ01002565">
    <property type="protein sequence ID" value="GMH65093.1"/>
    <property type="molecule type" value="Genomic_DNA"/>
</dbReference>
<dbReference type="SUPFAM" id="SSF51430">
    <property type="entry name" value="NAD(P)-linked oxidoreductase"/>
    <property type="match status" value="1"/>
</dbReference>
<dbReference type="GO" id="GO:0005737">
    <property type="term" value="C:cytoplasm"/>
    <property type="evidence" value="ECO:0007669"/>
    <property type="project" value="TreeGrafter"/>
</dbReference>
<dbReference type="Pfam" id="PF00248">
    <property type="entry name" value="Aldo_ket_red"/>
    <property type="match status" value="1"/>
</dbReference>
<keyword evidence="1" id="KW-0560">Oxidoreductase</keyword>
<dbReference type="OrthoDB" id="2310150at2759"/>
<organism evidence="3 4">
    <name type="scientific">Triparma retinervis</name>
    <dbReference type="NCBI Taxonomy" id="2557542"/>
    <lineage>
        <taxon>Eukaryota</taxon>
        <taxon>Sar</taxon>
        <taxon>Stramenopiles</taxon>
        <taxon>Ochrophyta</taxon>
        <taxon>Bolidophyceae</taxon>
        <taxon>Parmales</taxon>
        <taxon>Triparmaceae</taxon>
        <taxon>Triparma</taxon>
    </lineage>
</organism>
<dbReference type="InterPro" id="IPR050791">
    <property type="entry name" value="Aldo-Keto_reductase"/>
</dbReference>
<evidence type="ECO:0000313" key="4">
    <source>
        <dbReference type="Proteomes" id="UP001165082"/>
    </source>
</evidence>
<evidence type="ECO:0000256" key="1">
    <source>
        <dbReference type="ARBA" id="ARBA00023002"/>
    </source>
</evidence>
<gene>
    <name evidence="3" type="ORF">TrRE_jg1424</name>
</gene>
<dbReference type="InterPro" id="IPR036812">
    <property type="entry name" value="NAD(P)_OxRdtase_dom_sf"/>
</dbReference>
<proteinExistence type="predicted"/>
<comment type="caution">
    <text evidence="3">The sequence shown here is derived from an EMBL/GenBank/DDBJ whole genome shotgun (WGS) entry which is preliminary data.</text>
</comment>
<dbReference type="InterPro" id="IPR023210">
    <property type="entry name" value="NADP_OxRdtase_dom"/>
</dbReference>
<feature type="domain" description="NADP-dependent oxidoreductase" evidence="2">
    <location>
        <begin position="104"/>
        <end position="232"/>
    </location>
</feature>
<protein>
    <recommendedName>
        <fullName evidence="2">NADP-dependent oxidoreductase domain-containing protein</fullName>
    </recommendedName>
</protein>
<evidence type="ECO:0000259" key="2">
    <source>
        <dbReference type="Pfam" id="PF00248"/>
    </source>
</evidence>
<dbReference type="GO" id="GO:0016491">
    <property type="term" value="F:oxidoreductase activity"/>
    <property type="evidence" value="ECO:0007669"/>
    <property type="project" value="UniProtKB-KW"/>
</dbReference>
<reference evidence="3" key="1">
    <citation type="submission" date="2022-07" db="EMBL/GenBank/DDBJ databases">
        <title>Genome analysis of Parmales, a sister group of diatoms, reveals the evolutionary specialization of diatoms from phago-mixotrophs to photoautotrophs.</title>
        <authorList>
            <person name="Ban H."/>
            <person name="Sato S."/>
            <person name="Yoshikawa S."/>
            <person name="Kazumasa Y."/>
            <person name="Nakamura Y."/>
            <person name="Ichinomiya M."/>
            <person name="Saitoh K."/>
            <person name="Sato N."/>
            <person name="Blanc-Mathieu R."/>
            <person name="Endo H."/>
            <person name="Kuwata A."/>
            <person name="Ogata H."/>
        </authorList>
    </citation>
    <scope>NUCLEOTIDE SEQUENCE</scope>
</reference>
<accession>A0A9W7A9H1</accession>
<keyword evidence="4" id="KW-1185">Reference proteome</keyword>
<dbReference type="PANTHER" id="PTHR43625:SF5">
    <property type="entry name" value="PYRIDOXAL REDUCTASE, CHLOROPLASTIC"/>
    <property type="match status" value="1"/>
</dbReference>
<name>A0A9W7A9H1_9STRA</name>
<dbReference type="PANTHER" id="PTHR43625">
    <property type="entry name" value="AFLATOXIN B1 ALDEHYDE REDUCTASE"/>
    <property type="match status" value="1"/>
</dbReference>
<dbReference type="Proteomes" id="UP001165082">
    <property type="component" value="Unassembled WGS sequence"/>
</dbReference>